<dbReference type="GO" id="GO:0044205">
    <property type="term" value="P:'de novo' UMP biosynthetic process"/>
    <property type="evidence" value="ECO:0007669"/>
    <property type="project" value="UniProtKB-UniPathway"/>
</dbReference>
<feature type="domain" description="Dihydroorotate dehydrogenase catalytic" evidence="10">
    <location>
        <begin position="5"/>
        <end position="287"/>
    </location>
</feature>
<dbReference type="SUPFAM" id="SSF51395">
    <property type="entry name" value="FMN-linked oxidoreductases"/>
    <property type="match status" value="1"/>
</dbReference>
<dbReference type="InterPro" id="IPR012135">
    <property type="entry name" value="Dihydroorotate_DH_1_2"/>
</dbReference>
<dbReference type="Gene3D" id="3.20.20.70">
    <property type="entry name" value="Aldolase class I"/>
    <property type="match status" value="1"/>
</dbReference>
<reference evidence="11" key="1">
    <citation type="submission" date="2018-06" db="EMBL/GenBank/DDBJ databases">
        <authorList>
            <person name="Zhirakovskaya E."/>
        </authorList>
    </citation>
    <scope>NUCLEOTIDE SEQUENCE</scope>
</reference>
<evidence type="ECO:0000256" key="8">
    <source>
        <dbReference type="ARBA" id="ARBA00022975"/>
    </source>
</evidence>
<dbReference type="AlphaFoldDB" id="A0A3B1BZ74"/>
<dbReference type="InterPro" id="IPR013785">
    <property type="entry name" value="Aldolase_TIM"/>
</dbReference>
<gene>
    <name evidence="11" type="ORF">MNBD_NITROSPINAE01-1166</name>
</gene>
<keyword evidence="6" id="KW-0285">Flavoprotein</keyword>
<dbReference type="GO" id="GO:0004589">
    <property type="term" value="F:dihydroorotate dehydrogenase (NAD+) activity"/>
    <property type="evidence" value="ECO:0007669"/>
    <property type="project" value="UniProtKB-EC"/>
</dbReference>
<dbReference type="PROSITE" id="PS00911">
    <property type="entry name" value="DHODEHASE_1"/>
    <property type="match status" value="1"/>
</dbReference>
<dbReference type="GO" id="GO:0006207">
    <property type="term" value="P:'de novo' pyrimidine nucleobase biosynthetic process"/>
    <property type="evidence" value="ECO:0007669"/>
    <property type="project" value="InterPro"/>
</dbReference>
<comment type="similarity">
    <text evidence="4">Belongs to the dihydroorotate dehydrogenase family. Type 1 subfamily.</text>
</comment>
<dbReference type="NCBIfam" id="NF005574">
    <property type="entry name" value="PRK07259.1"/>
    <property type="match status" value="1"/>
</dbReference>
<dbReference type="Pfam" id="PF01180">
    <property type="entry name" value="DHO_dh"/>
    <property type="match status" value="1"/>
</dbReference>
<dbReference type="InterPro" id="IPR050074">
    <property type="entry name" value="DHO_dehydrogenase"/>
</dbReference>
<dbReference type="PANTHER" id="PTHR48109:SF1">
    <property type="entry name" value="DIHYDROOROTATE DEHYDROGENASE (FUMARATE)"/>
    <property type="match status" value="1"/>
</dbReference>
<comment type="pathway">
    <text evidence="3">Pyrimidine metabolism; UMP biosynthesis via de novo pathway.</text>
</comment>
<evidence type="ECO:0000256" key="2">
    <source>
        <dbReference type="ARBA" id="ARBA00004496"/>
    </source>
</evidence>
<keyword evidence="5" id="KW-0963">Cytoplasm</keyword>
<dbReference type="UniPathway" id="UPA00070"/>
<keyword evidence="8" id="KW-0665">Pyrimidine biosynthesis</keyword>
<proteinExistence type="inferred from homology"/>
<dbReference type="GO" id="GO:0005737">
    <property type="term" value="C:cytoplasm"/>
    <property type="evidence" value="ECO:0007669"/>
    <property type="project" value="UniProtKB-SubCell"/>
</dbReference>
<protein>
    <submittedName>
        <fullName evidence="11">Dihydroorotate dehydrogenase (NAD(+)), catalytic subunit</fullName>
        <ecNumber evidence="11">1.3.1.14</ecNumber>
    </submittedName>
</protein>
<evidence type="ECO:0000256" key="6">
    <source>
        <dbReference type="ARBA" id="ARBA00022630"/>
    </source>
</evidence>
<dbReference type="InterPro" id="IPR001295">
    <property type="entry name" value="Dihydroorotate_DH_CS"/>
</dbReference>
<evidence type="ECO:0000256" key="7">
    <source>
        <dbReference type="ARBA" id="ARBA00022643"/>
    </source>
</evidence>
<evidence type="ECO:0000256" key="9">
    <source>
        <dbReference type="ARBA" id="ARBA00023002"/>
    </source>
</evidence>
<evidence type="ECO:0000256" key="4">
    <source>
        <dbReference type="ARBA" id="ARBA00008008"/>
    </source>
</evidence>
<accession>A0A3B1BZ74</accession>
<dbReference type="FunFam" id="3.20.20.70:FF:000027">
    <property type="entry name" value="Dihydropyrimidine dehydrogenase [NADP(+)]"/>
    <property type="match status" value="1"/>
</dbReference>
<comment type="subcellular location">
    <subcellularLocation>
        <location evidence="2">Cytoplasm</location>
    </subcellularLocation>
</comment>
<dbReference type="InterPro" id="IPR049622">
    <property type="entry name" value="Dihydroorotate_DH_I"/>
</dbReference>
<evidence type="ECO:0000256" key="5">
    <source>
        <dbReference type="ARBA" id="ARBA00022490"/>
    </source>
</evidence>
<keyword evidence="7" id="KW-0288">FMN</keyword>
<sequence>MPVKLASNMAGLNLKNPILGASGTFGYGTLYERFYDISVIGGFVTKALSLKPRAGNPAPRICEAPGGMLNAIGLQNIGIDRFVNQKLPKIKDKNLVIIANFFGETVDEYVEVASRLNEVDGVHGLEMNISCPNRNNEGLVFGASCKITEDVVKACRKVTNKPLFVKLSPNVANIAEFAKVCEASGADGLSIINTLSGMAIDIRSRRPILANVMGGLSGPAIKPVALRMVWQCYNAVKIPIFGIGGISCVEDVVEFILAGASAVQIGSMNFVEPEICKTLVEELPDLLESLGVSDYRELIGALDVGR</sequence>
<dbReference type="InterPro" id="IPR024920">
    <property type="entry name" value="Dihydroorotate_DH_1"/>
</dbReference>
<dbReference type="PANTHER" id="PTHR48109">
    <property type="entry name" value="DIHYDROOROTATE DEHYDROGENASE (QUINONE), MITOCHONDRIAL-RELATED"/>
    <property type="match status" value="1"/>
</dbReference>
<name>A0A3B1BZ74_9ZZZZ</name>
<evidence type="ECO:0000259" key="10">
    <source>
        <dbReference type="Pfam" id="PF01180"/>
    </source>
</evidence>
<evidence type="ECO:0000313" key="11">
    <source>
        <dbReference type="EMBL" id="VAX19781.1"/>
    </source>
</evidence>
<dbReference type="EMBL" id="UOGC01000094">
    <property type="protein sequence ID" value="VAX19781.1"/>
    <property type="molecule type" value="Genomic_DNA"/>
</dbReference>
<dbReference type="EC" id="1.3.1.14" evidence="11"/>
<keyword evidence="9 11" id="KW-0560">Oxidoreductase</keyword>
<evidence type="ECO:0000256" key="3">
    <source>
        <dbReference type="ARBA" id="ARBA00004725"/>
    </source>
</evidence>
<organism evidence="11">
    <name type="scientific">hydrothermal vent metagenome</name>
    <dbReference type="NCBI Taxonomy" id="652676"/>
    <lineage>
        <taxon>unclassified sequences</taxon>
        <taxon>metagenomes</taxon>
        <taxon>ecological metagenomes</taxon>
    </lineage>
</organism>
<comment type="cofactor">
    <cofactor evidence="1">
        <name>FMN</name>
        <dbReference type="ChEBI" id="CHEBI:58210"/>
    </cofactor>
</comment>
<evidence type="ECO:0000256" key="1">
    <source>
        <dbReference type="ARBA" id="ARBA00001917"/>
    </source>
</evidence>
<dbReference type="NCBIfam" id="TIGR01037">
    <property type="entry name" value="pyrD_sub1_fam"/>
    <property type="match status" value="1"/>
</dbReference>
<dbReference type="InterPro" id="IPR005720">
    <property type="entry name" value="Dihydroorotate_DH_cat"/>
</dbReference>
<dbReference type="CDD" id="cd04740">
    <property type="entry name" value="DHOD_1B_like"/>
    <property type="match status" value="1"/>
</dbReference>
<dbReference type="HAMAP" id="MF_00224">
    <property type="entry name" value="DHO_dh_type1"/>
    <property type="match status" value="1"/>
</dbReference>
<dbReference type="PIRSF" id="PIRSF000164">
    <property type="entry name" value="DHO_oxidase"/>
    <property type="match status" value="1"/>
</dbReference>
<dbReference type="InterPro" id="IPR033888">
    <property type="entry name" value="DHOD_1B"/>
</dbReference>